<keyword evidence="3" id="KW-1185">Reference proteome</keyword>
<feature type="compositionally biased region" description="Basic and acidic residues" evidence="1">
    <location>
        <begin position="247"/>
        <end position="265"/>
    </location>
</feature>
<proteinExistence type="predicted"/>
<organism evidence="2 3">
    <name type="scientific">Phialocephala subalpina</name>
    <dbReference type="NCBI Taxonomy" id="576137"/>
    <lineage>
        <taxon>Eukaryota</taxon>
        <taxon>Fungi</taxon>
        <taxon>Dikarya</taxon>
        <taxon>Ascomycota</taxon>
        <taxon>Pezizomycotina</taxon>
        <taxon>Leotiomycetes</taxon>
        <taxon>Helotiales</taxon>
        <taxon>Mollisiaceae</taxon>
        <taxon>Phialocephala</taxon>
        <taxon>Phialocephala fortinii species complex</taxon>
    </lineage>
</organism>
<evidence type="ECO:0000313" key="3">
    <source>
        <dbReference type="Proteomes" id="UP000184330"/>
    </source>
</evidence>
<accession>A0A1L7XQA5</accession>
<dbReference type="Proteomes" id="UP000184330">
    <property type="component" value="Unassembled WGS sequence"/>
</dbReference>
<evidence type="ECO:0000256" key="1">
    <source>
        <dbReference type="SAM" id="MobiDB-lite"/>
    </source>
</evidence>
<feature type="region of interest" description="Disordered" evidence="1">
    <location>
        <begin position="52"/>
        <end position="85"/>
    </location>
</feature>
<feature type="compositionally biased region" description="Acidic residues" evidence="1">
    <location>
        <begin position="59"/>
        <end position="85"/>
    </location>
</feature>
<name>A0A1L7XQA5_9HELO</name>
<dbReference type="EMBL" id="FJOG01000042">
    <property type="protein sequence ID" value="CZR67117.1"/>
    <property type="molecule type" value="Genomic_DNA"/>
</dbReference>
<evidence type="ECO:0000313" key="2">
    <source>
        <dbReference type="EMBL" id="CZR67117.1"/>
    </source>
</evidence>
<feature type="region of interest" description="Disordered" evidence="1">
    <location>
        <begin position="228"/>
        <end position="265"/>
    </location>
</feature>
<gene>
    <name evidence="2" type="ORF">PAC_17016</name>
</gene>
<reference evidence="2 3" key="1">
    <citation type="submission" date="2016-03" db="EMBL/GenBank/DDBJ databases">
        <authorList>
            <person name="Ploux O."/>
        </authorList>
    </citation>
    <scope>NUCLEOTIDE SEQUENCE [LARGE SCALE GENOMIC DNA]</scope>
    <source>
        <strain evidence="2 3">UAMH 11012</strain>
    </source>
</reference>
<protein>
    <submittedName>
        <fullName evidence="2">Uncharacterized protein</fullName>
    </submittedName>
</protein>
<dbReference type="AlphaFoldDB" id="A0A1L7XQA5"/>
<sequence>MTSSIKMTTPSIVKIAFRREDNAFVLLEDIDRESFQLLAYWIKNGRLPKLKELNGGPWSDEEDTEDDEEDDEESDEDEDAEEEHDPFEYWNWNPCKLASQNSKNAIYDIHKQRRADRTARYEESEKKSELETGIRKSWDEQYHFSEDRAYQPNYPTIETIQVVYIRSPENSKMRLFMTDYLIHIINAGGRTRKGDWSTVNIVKVLLTADPGLLHAVIEYQRKDEVYSNSQGGEYWSDDGPHSPPNTDDGRNHIHEDADTCPHPRG</sequence>